<dbReference type="KEGG" id="tsin:OXH18_05600"/>
<evidence type="ECO:0000313" key="2">
    <source>
        <dbReference type="Proteomes" id="UP001163152"/>
    </source>
</evidence>
<protein>
    <submittedName>
        <fullName evidence="1">Uncharacterized protein</fullName>
    </submittedName>
</protein>
<reference evidence="1" key="1">
    <citation type="submission" date="2022-12" db="EMBL/GenBank/DDBJ databases">
        <title>Polyphasic identification of a Novel Hot-Spring Cyanobacterium Ocullathermofonsia sinensis gen nov. sp. nov. and Genomic Insights on its Adaptations to the Thermal Habitat.</title>
        <authorList>
            <person name="Daroch M."/>
            <person name="Tang J."/>
            <person name="Jiang Y."/>
        </authorList>
    </citation>
    <scope>NUCLEOTIDE SEQUENCE</scope>
    <source>
        <strain evidence="1">PKUAC-SCTA174</strain>
    </source>
</reference>
<name>A0A9E8ZMY0_9CYAN</name>
<gene>
    <name evidence="1" type="ORF">OXH18_05600</name>
</gene>
<proteinExistence type="predicted"/>
<dbReference type="EMBL" id="CP113797">
    <property type="protein sequence ID" value="WAL61466.1"/>
    <property type="molecule type" value="Genomic_DNA"/>
</dbReference>
<sequence length="45" mass="4617">MVIAFVKFVTLFIALLAAFSPLPIAFAGSAQGVSALAIAILELLP</sequence>
<dbReference type="Proteomes" id="UP001163152">
    <property type="component" value="Chromosome"/>
</dbReference>
<dbReference type="AlphaFoldDB" id="A0A9E8ZMY0"/>
<dbReference type="RefSeq" id="WP_268611432.1">
    <property type="nucleotide sequence ID" value="NZ_CP113797.1"/>
</dbReference>
<accession>A0A9E8ZMY0</accession>
<evidence type="ECO:0000313" key="1">
    <source>
        <dbReference type="EMBL" id="WAL61466.1"/>
    </source>
</evidence>
<organism evidence="1 2">
    <name type="scientific">Thermocoleostomius sinensis A174</name>
    <dbReference type="NCBI Taxonomy" id="2016057"/>
    <lineage>
        <taxon>Bacteria</taxon>
        <taxon>Bacillati</taxon>
        <taxon>Cyanobacteriota</taxon>
        <taxon>Cyanophyceae</taxon>
        <taxon>Oculatellales</taxon>
        <taxon>Oculatellaceae</taxon>
        <taxon>Thermocoleostomius</taxon>
    </lineage>
</organism>
<keyword evidence="2" id="KW-1185">Reference proteome</keyword>